<evidence type="ECO:0000313" key="1">
    <source>
        <dbReference type="EMBL" id="CAG8676630.1"/>
    </source>
</evidence>
<organism evidence="1 2">
    <name type="scientific">Acaulospora colombiana</name>
    <dbReference type="NCBI Taxonomy" id="27376"/>
    <lineage>
        <taxon>Eukaryota</taxon>
        <taxon>Fungi</taxon>
        <taxon>Fungi incertae sedis</taxon>
        <taxon>Mucoromycota</taxon>
        <taxon>Glomeromycotina</taxon>
        <taxon>Glomeromycetes</taxon>
        <taxon>Diversisporales</taxon>
        <taxon>Acaulosporaceae</taxon>
        <taxon>Acaulospora</taxon>
    </lineage>
</organism>
<name>A0ACA9NV44_9GLOM</name>
<accession>A0ACA9NV44</accession>
<dbReference type="EMBL" id="CAJVPT010025802">
    <property type="protein sequence ID" value="CAG8676630.1"/>
    <property type="molecule type" value="Genomic_DNA"/>
</dbReference>
<sequence>RGAVTDKKTTPLVQQDRRHFGGSGAKSTKLVGRNDSPAEYTPEASGSSRVRSTNDNNQLGVYAELPLDYQVYRLIQGSKEKGMVGGEITRAFNNMNHRVLTKILDRLVIPPPSNLRRFAVKRAVEFRGRERRYRYFSLEGYTKFAVNHGMKLDEEDEKDENQLLSVTPTRDPMWGVELLDDGEVEKDDDFLPSPQARERRRKKKEKWRSGPIVESTPKVSRKRGRPRKTTAPSPEEEGPPKPKSKGGRPKGSKNKKPSVKKARIDDEGAAISDNDSREINKDPPLSSVEVTSNNVDGDATRNSSIDPFTPAESRSSESANVVERSLTSDNNSSNQVLDGRSPTVKKRRGRPKKAANVLSDPVNVADVLASNINDSGVIVNNGRSNRADQDQQTTSMGQLHKGRGMSKKTEALSSRPDTTSGFTDHSTTANALAKTLDPTDSPFLGSSYDNSVATNLVMASIDPSFSEPQDLTDTGARSASTFNFAPLFTDGSLSNAHTGWERLDSYRTHGDLMNPDSEFVFQNDIHSYDISDPYSDASINSQIVHSSPTGQNINLDPATSANLKTDLNLSTEISEHYSDAQNFREKTTNSHSTASANVSEDNNPALESELQVDDDRERSDEVEAGPSEITPAASQGGLTKNPSALETLNVKVRSDEAASKIVRRSKRKDSDDGALSFNKKRKVSSHVSNAEEKVGKQVLAKKRKVFTPASITAALRQKVLTRLLEEHQVIEHSAELVKLYQQTLAKESNVTTTPHVIDKKTLQRAAATMEEKGLLKTYNVSLPLLNGGSNTKLLFLHPSLTPSSPVVKEYVTKMLDRAILIGRSFKPSKIEEVNIEVEPLEEFQRRVAAEAAAGETTITLEVPPESNANVPNSYETLTSFVAPGDDSEDGAAETRRHNDNKSLQTSNEMWWLHTARGYGWINAKMIRAKILHQYLITKISDAAPEGNYIDRNSRTFHTAILIRDLPLD</sequence>
<feature type="non-terminal residue" evidence="1">
    <location>
        <position position="1"/>
    </location>
</feature>
<gene>
    <name evidence="1" type="ORF">ACOLOM_LOCUS9164</name>
</gene>
<protein>
    <submittedName>
        <fullName evidence="1">17581_t:CDS:1</fullName>
    </submittedName>
</protein>
<keyword evidence="2" id="KW-1185">Reference proteome</keyword>
<feature type="non-terminal residue" evidence="1">
    <location>
        <position position="968"/>
    </location>
</feature>
<proteinExistence type="predicted"/>
<dbReference type="Proteomes" id="UP000789525">
    <property type="component" value="Unassembled WGS sequence"/>
</dbReference>
<comment type="caution">
    <text evidence="1">The sequence shown here is derived from an EMBL/GenBank/DDBJ whole genome shotgun (WGS) entry which is preliminary data.</text>
</comment>
<reference evidence="1" key="1">
    <citation type="submission" date="2021-06" db="EMBL/GenBank/DDBJ databases">
        <authorList>
            <person name="Kallberg Y."/>
            <person name="Tangrot J."/>
            <person name="Rosling A."/>
        </authorList>
    </citation>
    <scope>NUCLEOTIDE SEQUENCE</scope>
    <source>
        <strain evidence="1">CL356</strain>
    </source>
</reference>
<evidence type="ECO:0000313" key="2">
    <source>
        <dbReference type="Proteomes" id="UP000789525"/>
    </source>
</evidence>